<accession>A0A382EUR4</accession>
<reference evidence="1" key="1">
    <citation type="submission" date="2018-05" db="EMBL/GenBank/DDBJ databases">
        <authorList>
            <person name="Lanie J.A."/>
            <person name="Ng W.-L."/>
            <person name="Kazmierczak K.M."/>
            <person name="Andrzejewski T.M."/>
            <person name="Davidsen T.M."/>
            <person name="Wayne K.J."/>
            <person name="Tettelin H."/>
            <person name="Glass J.I."/>
            <person name="Rusch D."/>
            <person name="Podicherti R."/>
            <person name="Tsui H.-C.T."/>
            <person name="Winkler M.E."/>
        </authorList>
    </citation>
    <scope>NUCLEOTIDE SEQUENCE</scope>
</reference>
<dbReference type="AlphaFoldDB" id="A0A382EUR4"/>
<protein>
    <submittedName>
        <fullName evidence="1">Uncharacterized protein</fullName>
    </submittedName>
</protein>
<dbReference type="EMBL" id="UINC01046204">
    <property type="protein sequence ID" value="SVB53914.1"/>
    <property type="molecule type" value="Genomic_DNA"/>
</dbReference>
<gene>
    <name evidence="1" type="ORF">METZ01_LOCUS206768</name>
</gene>
<name>A0A382EUR4_9ZZZZ</name>
<proteinExistence type="predicted"/>
<organism evidence="1">
    <name type="scientific">marine metagenome</name>
    <dbReference type="NCBI Taxonomy" id="408172"/>
    <lineage>
        <taxon>unclassified sequences</taxon>
        <taxon>metagenomes</taxon>
        <taxon>ecological metagenomes</taxon>
    </lineage>
</organism>
<evidence type="ECO:0000313" key="1">
    <source>
        <dbReference type="EMBL" id="SVB53914.1"/>
    </source>
</evidence>
<feature type="non-terminal residue" evidence="1">
    <location>
        <position position="25"/>
    </location>
</feature>
<sequence length="25" mass="2997">MYSSPGINSRAFFWPNRIAYHFGYD</sequence>